<dbReference type="Proteomes" id="UP000386847">
    <property type="component" value="Chromosome"/>
</dbReference>
<evidence type="ECO:0000313" key="3">
    <source>
        <dbReference type="Proteomes" id="UP000386847"/>
    </source>
</evidence>
<reference evidence="2 3" key="1">
    <citation type="submission" date="2019-10" db="EMBL/GenBank/DDBJ databases">
        <title>Genomic analysis of Raineyella sp. CBA3103.</title>
        <authorList>
            <person name="Roh S.W."/>
        </authorList>
    </citation>
    <scope>NUCLEOTIDE SEQUENCE [LARGE SCALE GENOMIC DNA]</scope>
    <source>
        <strain evidence="2 3">CBA3103</strain>
    </source>
</reference>
<keyword evidence="1" id="KW-1133">Transmembrane helix</keyword>
<keyword evidence="3" id="KW-1185">Reference proteome</keyword>
<gene>
    <name evidence="2" type="ORF">Rai3103_08190</name>
</gene>
<sequence>MSEVSEALGPVTMRPRPNPAWAHACAEVYPSLTHAVPSRAEERWARVAPALTVALWLVFVADTVLRVPRRHLTAVGLVTVVLIVLAATALCFSSVMYQIGRAAALDRLRTHRRTDREELDRHFRFSPDTMTVLVPSYAEEPRVVRATLWSAALQEFPRLRLVLLVDDPPFPTDPATLAKLDETRRLPAEIAQQLEAPRRFCTEALETFRAAPAPGWPPTRSGH</sequence>
<dbReference type="AlphaFoldDB" id="A0A5Q2F9S7"/>
<dbReference type="EMBL" id="CP045725">
    <property type="protein sequence ID" value="QGF23652.1"/>
    <property type="molecule type" value="Genomic_DNA"/>
</dbReference>
<organism evidence="2 3">
    <name type="scientific">Raineyella fluvialis</name>
    <dbReference type="NCBI Taxonomy" id="2662261"/>
    <lineage>
        <taxon>Bacteria</taxon>
        <taxon>Bacillati</taxon>
        <taxon>Actinomycetota</taxon>
        <taxon>Actinomycetes</taxon>
        <taxon>Propionibacteriales</taxon>
        <taxon>Propionibacteriaceae</taxon>
        <taxon>Raineyella</taxon>
    </lineage>
</organism>
<keyword evidence="1" id="KW-0812">Transmembrane</keyword>
<feature type="transmembrane region" description="Helical" evidence="1">
    <location>
        <begin position="72"/>
        <end position="97"/>
    </location>
</feature>
<dbReference type="RefSeq" id="WP_153572182.1">
    <property type="nucleotide sequence ID" value="NZ_CP045725.1"/>
</dbReference>
<protein>
    <submittedName>
        <fullName evidence="2">Uncharacterized protein</fullName>
    </submittedName>
</protein>
<dbReference type="KEGG" id="rain:Rai3103_08190"/>
<evidence type="ECO:0000313" key="2">
    <source>
        <dbReference type="EMBL" id="QGF23652.1"/>
    </source>
</evidence>
<proteinExistence type="predicted"/>
<name>A0A5Q2F9S7_9ACTN</name>
<keyword evidence="1" id="KW-0472">Membrane</keyword>
<evidence type="ECO:0000256" key="1">
    <source>
        <dbReference type="SAM" id="Phobius"/>
    </source>
</evidence>
<feature type="transmembrane region" description="Helical" evidence="1">
    <location>
        <begin position="47"/>
        <end position="65"/>
    </location>
</feature>
<accession>A0A5Q2F9S7</accession>